<keyword evidence="4" id="KW-1185">Reference proteome</keyword>
<evidence type="ECO:0000313" key="3">
    <source>
        <dbReference type="EMBL" id="KNZ44396.1"/>
    </source>
</evidence>
<keyword evidence="2" id="KW-1133">Transmembrane helix</keyword>
<evidence type="ECO:0000256" key="2">
    <source>
        <dbReference type="SAM" id="Phobius"/>
    </source>
</evidence>
<protein>
    <submittedName>
        <fullName evidence="3">Uncharacterized protein</fullName>
    </submittedName>
</protein>
<keyword evidence="2" id="KW-0812">Transmembrane</keyword>
<organism evidence="3 4">
    <name type="scientific">Puccinia sorghi</name>
    <dbReference type="NCBI Taxonomy" id="27349"/>
    <lineage>
        <taxon>Eukaryota</taxon>
        <taxon>Fungi</taxon>
        <taxon>Dikarya</taxon>
        <taxon>Basidiomycota</taxon>
        <taxon>Pucciniomycotina</taxon>
        <taxon>Pucciniomycetes</taxon>
        <taxon>Pucciniales</taxon>
        <taxon>Pucciniaceae</taxon>
        <taxon>Puccinia</taxon>
    </lineage>
</organism>
<name>A0A0L6U7C8_9BASI</name>
<feature type="region of interest" description="Disordered" evidence="1">
    <location>
        <begin position="272"/>
        <end position="322"/>
    </location>
</feature>
<gene>
    <name evidence="3" type="ORF">VP01_91g3</name>
</gene>
<keyword evidence="2" id="KW-0472">Membrane</keyword>
<evidence type="ECO:0000256" key="1">
    <source>
        <dbReference type="SAM" id="MobiDB-lite"/>
    </source>
</evidence>
<evidence type="ECO:0000313" key="4">
    <source>
        <dbReference type="Proteomes" id="UP000037035"/>
    </source>
</evidence>
<comment type="caution">
    <text evidence="3">The sequence shown here is derived from an EMBL/GenBank/DDBJ whole genome shotgun (WGS) entry which is preliminary data.</text>
</comment>
<feature type="transmembrane region" description="Helical" evidence="2">
    <location>
        <begin position="37"/>
        <end position="59"/>
    </location>
</feature>
<proteinExistence type="predicted"/>
<dbReference type="EMBL" id="LAVV01014827">
    <property type="protein sequence ID" value="KNZ44396.1"/>
    <property type="molecule type" value="Genomic_DNA"/>
</dbReference>
<accession>A0A0L6U7C8</accession>
<reference evidence="3 4" key="1">
    <citation type="submission" date="2015-08" db="EMBL/GenBank/DDBJ databases">
        <title>Next Generation Sequencing and Analysis of the Genome of Puccinia sorghi L Schw, the Causal Agent of Maize Common Rust.</title>
        <authorList>
            <person name="Rochi L."/>
            <person name="Burguener G."/>
            <person name="Darino M."/>
            <person name="Turjanski A."/>
            <person name="Kreff E."/>
            <person name="Dieguez M.J."/>
            <person name="Sacco F."/>
        </authorList>
    </citation>
    <scope>NUCLEOTIDE SEQUENCE [LARGE SCALE GENOMIC DNA]</scope>
    <source>
        <strain evidence="3 4">RO10H11247</strain>
    </source>
</reference>
<sequence>MNSVSFNWTMIQFGIQHHHTTPHVFYMGRKRKLNNHNIIFTVEAFCKVLLSLSLTLFMISTYISVGVIICSFSNLIINFISQSCYYFPSFVNNHFSFNDNFKDRLKIISGIKNIMFYKQRIKIPQVFKKKNCFLLIQVPTTHSSDILFLCQKSNSGCTTHKSSNPCHNTAIKYLELKPLSELAFAVSDTSGFVKEREKRNIFSIIIIIIIYSSESKYYYSNLRTGIWKSQKPLLDKHAPRDFKSCLIPNQMSTNIPSGSYIFTSQLLLKPHQKMPPACNSKRNLNKPPAQSSQLSTSETNPSSTQQKSLPKTQRHPGCAKGC</sequence>
<dbReference type="Proteomes" id="UP000037035">
    <property type="component" value="Unassembled WGS sequence"/>
</dbReference>
<dbReference type="AlphaFoldDB" id="A0A0L6U7C8"/>
<feature type="compositionally biased region" description="Polar residues" evidence="1">
    <location>
        <begin position="288"/>
        <end position="311"/>
    </location>
</feature>
<dbReference type="VEuPathDB" id="FungiDB:VP01_91g3"/>